<evidence type="ECO:0000313" key="11">
    <source>
        <dbReference type="Proteomes" id="UP000694871"/>
    </source>
</evidence>
<evidence type="ECO:0000313" key="12">
    <source>
        <dbReference type="RefSeq" id="XP_015262009.1"/>
    </source>
</evidence>
<feature type="transmembrane region" description="Helical" evidence="9">
    <location>
        <begin position="180"/>
        <end position="203"/>
    </location>
</feature>
<keyword evidence="2 8" id="KW-0812">Transmembrane</keyword>
<organism evidence="11 12">
    <name type="scientific">Gekko japonicus</name>
    <name type="common">Schlegel's Japanese gecko</name>
    <dbReference type="NCBI Taxonomy" id="146911"/>
    <lineage>
        <taxon>Eukaryota</taxon>
        <taxon>Metazoa</taxon>
        <taxon>Chordata</taxon>
        <taxon>Craniata</taxon>
        <taxon>Vertebrata</taxon>
        <taxon>Euteleostomi</taxon>
        <taxon>Lepidosauria</taxon>
        <taxon>Squamata</taxon>
        <taxon>Bifurcata</taxon>
        <taxon>Gekkota</taxon>
        <taxon>Gekkonidae</taxon>
        <taxon>Gekkoninae</taxon>
        <taxon>Gekko</taxon>
    </lineage>
</organism>
<evidence type="ECO:0000256" key="4">
    <source>
        <dbReference type="ARBA" id="ARBA00023040"/>
    </source>
</evidence>
<dbReference type="PRINTS" id="PR02108">
    <property type="entry name" value="MRGPCRFAMILY"/>
</dbReference>
<keyword evidence="7 8" id="KW-0807">Transducer</keyword>
<keyword evidence="5 9" id="KW-0472">Membrane</keyword>
<keyword evidence="4 8" id="KW-0297">G-protein coupled receptor</keyword>
<evidence type="ECO:0000259" key="10">
    <source>
        <dbReference type="PROSITE" id="PS50262"/>
    </source>
</evidence>
<dbReference type="Gene3D" id="1.20.1070.10">
    <property type="entry name" value="Rhodopsin 7-helix transmembrane proteins"/>
    <property type="match status" value="1"/>
</dbReference>
<keyword evidence="3 9" id="KW-1133">Transmembrane helix</keyword>
<comment type="similarity">
    <text evidence="8">Belongs to the G-protein coupled receptor 1 family.</text>
</comment>
<dbReference type="PRINTS" id="PR00237">
    <property type="entry name" value="GPCRRHODOPSN"/>
</dbReference>
<evidence type="ECO:0000256" key="2">
    <source>
        <dbReference type="ARBA" id="ARBA00022692"/>
    </source>
</evidence>
<dbReference type="Pfam" id="PF00001">
    <property type="entry name" value="7tm_1"/>
    <property type="match status" value="1"/>
</dbReference>
<dbReference type="InterPro" id="IPR017452">
    <property type="entry name" value="GPCR_Rhodpsn_7TM"/>
</dbReference>
<comment type="subcellular location">
    <subcellularLocation>
        <location evidence="1">Membrane</location>
        <topology evidence="1">Multi-pass membrane protein</topology>
    </subcellularLocation>
</comment>
<sequence>MTKLSIITNISLTTLPMMDAALDHYYNPNYTYSSFPSDGINYENVSEEISSHNTTGNGREKSIVDNVVISISIWVICIFGAVGNGIVIWLLGFRIKRNPFSTYILNLAIADLGVLLSVTFIAVDLWIAFLYDFPIAFPVFLFLFLSTYSTSQFLLMAISIDRCVAVFFPLWHRCHRPPHLSTIVCALIWVLSFLLTTITYTLIYLNLHEREIEEYYQFIANALLCLPVMTIATLALFIKVCLKAQQHRKGKLLTIVLLTLLFFLLFASPLNVMFILHIFNYLPSYAFHGATVLACLNSSVNPAIYILVGRQGKSRQRENMKIVFQKVFKEEESCTEGTPVETQL</sequence>
<feature type="transmembrane region" description="Helical" evidence="9">
    <location>
        <begin position="103"/>
        <end position="129"/>
    </location>
</feature>
<dbReference type="Proteomes" id="UP000694871">
    <property type="component" value="Unplaced"/>
</dbReference>
<feature type="transmembrane region" description="Helical" evidence="9">
    <location>
        <begin position="215"/>
        <end position="240"/>
    </location>
</feature>
<dbReference type="InterPro" id="IPR000276">
    <property type="entry name" value="GPCR_Rhodpsn"/>
</dbReference>
<name>A0ABM1JKM2_GEKJA</name>
<dbReference type="InterPro" id="IPR026234">
    <property type="entry name" value="MRGPCRFAMILY"/>
</dbReference>
<feature type="domain" description="G-protein coupled receptors family 1 profile" evidence="10">
    <location>
        <begin position="83"/>
        <end position="305"/>
    </location>
</feature>
<evidence type="ECO:0000256" key="1">
    <source>
        <dbReference type="ARBA" id="ARBA00004141"/>
    </source>
</evidence>
<evidence type="ECO:0000256" key="7">
    <source>
        <dbReference type="ARBA" id="ARBA00023224"/>
    </source>
</evidence>
<proteinExistence type="inferred from homology"/>
<evidence type="ECO:0000256" key="9">
    <source>
        <dbReference type="SAM" id="Phobius"/>
    </source>
</evidence>
<evidence type="ECO:0000256" key="3">
    <source>
        <dbReference type="ARBA" id="ARBA00022989"/>
    </source>
</evidence>
<dbReference type="PROSITE" id="PS50262">
    <property type="entry name" value="G_PROTEIN_RECEP_F1_2"/>
    <property type="match status" value="1"/>
</dbReference>
<evidence type="ECO:0000256" key="6">
    <source>
        <dbReference type="ARBA" id="ARBA00023170"/>
    </source>
</evidence>
<protein>
    <submittedName>
        <fullName evidence="12">Proto-oncogene Mas-like</fullName>
    </submittedName>
</protein>
<feature type="transmembrane region" description="Helical" evidence="9">
    <location>
        <begin position="67"/>
        <end position="91"/>
    </location>
</feature>
<dbReference type="PROSITE" id="PS00237">
    <property type="entry name" value="G_PROTEIN_RECEP_F1_1"/>
    <property type="match status" value="1"/>
</dbReference>
<gene>
    <name evidence="12" type="primary">LOC107106387</name>
</gene>
<keyword evidence="11" id="KW-1185">Reference proteome</keyword>
<accession>A0ABM1JKM2</accession>
<reference evidence="12" key="1">
    <citation type="submission" date="2025-08" db="UniProtKB">
        <authorList>
            <consortium name="RefSeq"/>
        </authorList>
    </citation>
    <scope>IDENTIFICATION</scope>
</reference>
<dbReference type="RefSeq" id="XP_015262009.1">
    <property type="nucleotide sequence ID" value="XM_015406523.1"/>
</dbReference>
<evidence type="ECO:0000256" key="5">
    <source>
        <dbReference type="ARBA" id="ARBA00023136"/>
    </source>
</evidence>
<dbReference type="PANTHER" id="PTHR11334:SF68">
    <property type="entry name" value="G-PROTEIN COUPLED RECEPTORS FAMILY 1 PROFILE DOMAIN-CONTAINING PROTEIN-RELATED"/>
    <property type="match status" value="1"/>
</dbReference>
<dbReference type="PANTHER" id="PTHR11334">
    <property type="entry name" value="MAS-RELATED G-PROTEIN COUPLED RECEPTOR"/>
    <property type="match status" value="1"/>
</dbReference>
<feature type="transmembrane region" description="Helical" evidence="9">
    <location>
        <begin position="252"/>
        <end position="279"/>
    </location>
</feature>
<evidence type="ECO:0000256" key="8">
    <source>
        <dbReference type="RuleBase" id="RU000688"/>
    </source>
</evidence>
<dbReference type="SUPFAM" id="SSF81321">
    <property type="entry name" value="Family A G protein-coupled receptor-like"/>
    <property type="match status" value="1"/>
</dbReference>
<keyword evidence="6 8" id="KW-0675">Receptor</keyword>
<feature type="transmembrane region" description="Helical" evidence="9">
    <location>
        <begin position="285"/>
        <end position="308"/>
    </location>
</feature>
<dbReference type="GeneID" id="107106387"/>
<feature type="transmembrane region" description="Helical" evidence="9">
    <location>
        <begin position="135"/>
        <end position="160"/>
    </location>
</feature>